<dbReference type="Pfam" id="PF01425">
    <property type="entry name" value="Amidase"/>
    <property type="match status" value="1"/>
</dbReference>
<dbReference type="SUPFAM" id="SSF75304">
    <property type="entry name" value="Amidase signature (AS) enzymes"/>
    <property type="match status" value="1"/>
</dbReference>
<dbReference type="Gene3D" id="3.90.1300.10">
    <property type="entry name" value="Amidase signature (AS) domain"/>
    <property type="match status" value="1"/>
</dbReference>
<dbReference type="EMBL" id="JABXYM010000001">
    <property type="protein sequence ID" value="MCR6097633.1"/>
    <property type="molecule type" value="Genomic_DNA"/>
</dbReference>
<dbReference type="AlphaFoldDB" id="A0A9Q4B3E0"/>
<proteinExistence type="inferred from homology"/>
<accession>A0A9Q4B3E0</accession>
<dbReference type="RefSeq" id="WP_257822032.1">
    <property type="nucleotide sequence ID" value="NZ_JABXYM010000001.1"/>
</dbReference>
<evidence type="ECO:0000259" key="2">
    <source>
        <dbReference type="Pfam" id="PF01425"/>
    </source>
</evidence>
<evidence type="ECO:0000313" key="3">
    <source>
        <dbReference type="EMBL" id="MCR6097633.1"/>
    </source>
</evidence>
<dbReference type="InterPro" id="IPR000120">
    <property type="entry name" value="Amidase"/>
</dbReference>
<dbReference type="Proteomes" id="UP001057753">
    <property type="component" value="Unassembled WGS sequence"/>
</dbReference>
<dbReference type="GO" id="GO:0004040">
    <property type="term" value="F:amidase activity"/>
    <property type="evidence" value="ECO:0007669"/>
    <property type="project" value="UniProtKB-EC"/>
</dbReference>
<comment type="caution">
    <text evidence="3">The sequence shown here is derived from an EMBL/GenBank/DDBJ whole genome shotgun (WGS) entry which is preliminary data.</text>
</comment>
<evidence type="ECO:0000256" key="1">
    <source>
        <dbReference type="ARBA" id="ARBA00009199"/>
    </source>
</evidence>
<dbReference type="PANTHER" id="PTHR11895">
    <property type="entry name" value="TRANSAMIDASE"/>
    <property type="match status" value="1"/>
</dbReference>
<protein>
    <submittedName>
        <fullName evidence="3">Amidase</fullName>
        <ecNumber evidence="3">3.5.1.4</ecNumber>
    </submittedName>
</protein>
<gene>
    <name evidence="3" type="ORF">HXA33_13865</name>
</gene>
<dbReference type="PANTHER" id="PTHR11895:SF7">
    <property type="entry name" value="GLUTAMYL-TRNA(GLN) AMIDOTRANSFERASE SUBUNIT A, MITOCHONDRIAL"/>
    <property type="match status" value="1"/>
</dbReference>
<evidence type="ECO:0000313" key="4">
    <source>
        <dbReference type="Proteomes" id="UP001057753"/>
    </source>
</evidence>
<dbReference type="PROSITE" id="PS00571">
    <property type="entry name" value="AMIDASES"/>
    <property type="match status" value="1"/>
</dbReference>
<keyword evidence="3" id="KW-0378">Hydrolase</keyword>
<dbReference type="InterPro" id="IPR023631">
    <property type="entry name" value="Amidase_dom"/>
</dbReference>
<organism evidence="3 4">
    <name type="scientific">Salipaludibacillus agaradhaerens</name>
    <name type="common">Bacillus agaradhaerens</name>
    <dbReference type="NCBI Taxonomy" id="76935"/>
    <lineage>
        <taxon>Bacteria</taxon>
        <taxon>Bacillati</taxon>
        <taxon>Bacillota</taxon>
        <taxon>Bacilli</taxon>
        <taxon>Bacillales</taxon>
        <taxon>Bacillaceae</taxon>
    </lineage>
</organism>
<dbReference type="EC" id="3.5.1.4" evidence="3"/>
<reference evidence="3" key="1">
    <citation type="submission" date="2020-06" db="EMBL/GenBank/DDBJ databases">
        <title>Insight into the genomes of haloalkaliphilic bacilli from Kenyan soda lakes.</title>
        <authorList>
            <person name="Mwirichia R."/>
            <person name="Villamizar G.C."/>
            <person name="Poehlein A."/>
            <person name="Mugweru J."/>
            <person name="Kipnyargis A."/>
            <person name="Kiplimo D."/>
            <person name="Orwa P."/>
            <person name="Daniel R."/>
        </authorList>
    </citation>
    <scope>NUCLEOTIDE SEQUENCE</scope>
    <source>
        <strain evidence="3">B1096_S55</strain>
    </source>
</reference>
<sequence length="485" mass="52626">MKRETYINLDATDIAELIRKKEVAAEEMVALSFEQLERVNPTLNAVVNSRYDAALKEKPASGVFTGVPLLLKNISQAVDGEPLTSGASVMSAYKAPYDSHFVKKLRESGMVVTGHTNTPEFGLKNITEPVLHGVTKNPWNTSYSPGGSSGGSAAAVAAGIVPVAGASDGGGSIRIPASFTSLFGLKPTRGRTPVGPGVGRQWQGAAIDFVLTRTVRDGAAMLKLLQTIQPEAAFQTPLLNKSCFTKQKEPLTIGFSTASPVGTPVSQDAVQAVEKTVNWLAREGYHVEEAVPKINGEELMRHYYLMNSGEMAGVMMKLGKNITSDDVELESWMLSEAGRHVSAAEFSLSLQAWDTAAAVMADFHQQYDIYVTPTTAFPAPKVGELTYSKAEAAQFKDRLMTEDKQKLIYEMFLPSLTYSPYTQLANLTGQPAMSLPLHVTASGLPLGVQMMAQKGREDQLLQLAYLLEESELWVKAEAEKIRFQQ</sequence>
<comment type="similarity">
    <text evidence="1">Belongs to the amidase family.</text>
</comment>
<dbReference type="InterPro" id="IPR036928">
    <property type="entry name" value="AS_sf"/>
</dbReference>
<feature type="domain" description="Amidase" evidence="2">
    <location>
        <begin position="27"/>
        <end position="461"/>
    </location>
</feature>
<keyword evidence="4" id="KW-1185">Reference proteome</keyword>
<dbReference type="InterPro" id="IPR020556">
    <property type="entry name" value="Amidase_CS"/>
</dbReference>
<name>A0A9Q4B3E0_SALAG</name>